<comment type="caution">
    <text evidence="3">The sequence shown here is derived from an EMBL/GenBank/DDBJ whole genome shotgun (WGS) entry which is preliminary data.</text>
</comment>
<dbReference type="EMBL" id="JAACJP010000008">
    <property type="protein sequence ID" value="KAF5382688.1"/>
    <property type="molecule type" value="Genomic_DNA"/>
</dbReference>
<name>A0A8H5M6I8_9AGAR</name>
<dbReference type="PROSITE" id="PS50137">
    <property type="entry name" value="DS_RBD"/>
    <property type="match status" value="1"/>
</dbReference>
<dbReference type="InterPro" id="IPR014720">
    <property type="entry name" value="dsRBD_dom"/>
</dbReference>
<organism evidence="3 4">
    <name type="scientific">Tricholomella constricta</name>
    <dbReference type="NCBI Taxonomy" id="117010"/>
    <lineage>
        <taxon>Eukaryota</taxon>
        <taxon>Fungi</taxon>
        <taxon>Dikarya</taxon>
        <taxon>Basidiomycota</taxon>
        <taxon>Agaricomycotina</taxon>
        <taxon>Agaricomycetes</taxon>
        <taxon>Agaricomycetidae</taxon>
        <taxon>Agaricales</taxon>
        <taxon>Tricholomatineae</taxon>
        <taxon>Lyophyllaceae</taxon>
        <taxon>Tricholomella</taxon>
    </lineage>
</organism>
<dbReference type="Proteomes" id="UP000565441">
    <property type="component" value="Unassembled WGS sequence"/>
</dbReference>
<evidence type="ECO:0000313" key="3">
    <source>
        <dbReference type="EMBL" id="KAF5382688.1"/>
    </source>
</evidence>
<evidence type="ECO:0000256" key="1">
    <source>
        <dbReference type="PROSITE-ProRule" id="PRU00266"/>
    </source>
</evidence>
<feature type="domain" description="DRBM" evidence="2">
    <location>
        <begin position="87"/>
        <end position="165"/>
    </location>
</feature>
<protein>
    <recommendedName>
        <fullName evidence="2">DRBM domain-containing protein</fullName>
    </recommendedName>
</protein>
<dbReference type="SUPFAM" id="SSF54768">
    <property type="entry name" value="dsRNA-binding domain-like"/>
    <property type="match status" value="1"/>
</dbReference>
<dbReference type="AlphaFoldDB" id="A0A8H5M6I8"/>
<dbReference type="GO" id="GO:0003723">
    <property type="term" value="F:RNA binding"/>
    <property type="evidence" value="ECO:0007669"/>
    <property type="project" value="UniProtKB-UniRule"/>
</dbReference>
<keyword evidence="4" id="KW-1185">Reference proteome</keyword>
<accession>A0A8H5M6I8</accession>
<evidence type="ECO:0000259" key="2">
    <source>
        <dbReference type="PROSITE" id="PS50137"/>
    </source>
</evidence>
<gene>
    <name evidence="3" type="ORF">D9615_002983</name>
</gene>
<proteinExistence type="predicted"/>
<sequence>MSLDYTAVLNSIVAAHNLPQAERRHIQQQHPAHGTLHTVFFYDTQIFNADVLVNNNSYQASHGDFNRAQELAARNAIAGLERQGYQDYRTEINNIGNKYKLKVEYEDQSRGPKHAPTWTSSVYVSTLDLFQFLEVGGVLGGKAESRDKGTARESAAKFAVQYFDRGYRM</sequence>
<reference evidence="3 4" key="1">
    <citation type="journal article" date="2020" name="ISME J.">
        <title>Uncovering the hidden diversity of litter-decomposition mechanisms in mushroom-forming fungi.</title>
        <authorList>
            <person name="Floudas D."/>
            <person name="Bentzer J."/>
            <person name="Ahren D."/>
            <person name="Johansson T."/>
            <person name="Persson P."/>
            <person name="Tunlid A."/>
        </authorList>
    </citation>
    <scope>NUCLEOTIDE SEQUENCE [LARGE SCALE GENOMIC DNA]</scope>
    <source>
        <strain evidence="3 4">CBS 661.87</strain>
    </source>
</reference>
<keyword evidence="1" id="KW-0694">RNA-binding</keyword>
<dbReference type="OrthoDB" id="112668at2759"/>
<dbReference type="Gene3D" id="3.30.160.20">
    <property type="match status" value="1"/>
</dbReference>
<evidence type="ECO:0000313" key="4">
    <source>
        <dbReference type="Proteomes" id="UP000565441"/>
    </source>
</evidence>